<keyword evidence="2" id="KW-0813">Transport</keyword>
<dbReference type="PROSITE" id="PS51257">
    <property type="entry name" value="PROKAR_LIPOPROTEIN"/>
    <property type="match status" value="1"/>
</dbReference>
<evidence type="ECO:0000256" key="3">
    <source>
        <dbReference type="ARBA" id="ARBA00022729"/>
    </source>
</evidence>
<accession>A0ABQ4M9S8</accession>
<dbReference type="RefSeq" id="WP_213654468.1">
    <property type="nucleotide sequence ID" value="NZ_BOSL01000004.1"/>
</dbReference>
<reference evidence="5 6" key="1">
    <citation type="submission" date="2021-03" db="EMBL/GenBank/DDBJ databases">
        <title>Antimicrobial resistance genes in bacteria isolated from Japanese honey, and their potential for conferring macrolide and lincosamide resistance in the American foulbrood pathogen Paenibacillus larvae.</title>
        <authorList>
            <person name="Okamoto M."/>
            <person name="Kumagai M."/>
            <person name="Kanamori H."/>
            <person name="Takamatsu D."/>
        </authorList>
    </citation>
    <scope>NUCLEOTIDE SEQUENCE [LARGE SCALE GENOMIC DNA]</scope>
    <source>
        <strain evidence="5 6">J42TS3</strain>
    </source>
</reference>
<evidence type="ECO:0000256" key="2">
    <source>
        <dbReference type="ARBA" id="ARBA00022448"/>
    </source>
</evidence>
<organism evidence="5 6">
    <name type="scientific">Paenibacillus vini</name>
    <dbReference type="NCBI Taxonomy" id="1476024"/>
    <lineage>
        <taxon>Bacteria</taxon>
        <taxon>Bacillati</taxon>
        <taxon>Bacillota</taxon>
        <taxon>Bacilli</taxon>
        <taxon>Bacillales</taxon>
        <taxon>Paenibacillaceae</taxon>
        <taxon>Paenibacillus</taxon>
    </lineage>
</organism>
<dbReference type="InterPro" id="IPR006059">
    <property type="entry name" value="SBP"/>
</dbReference>
<feature type="signal peptide" evidence="4">
    <location>
        <begin position="1"/>
        <end position="23"/>
    </location>
</feature>
<comment type="similarity">
    <text evidence="1">Belongs to the bacterial solute-binding protein 1 family.</text>
</comment>
<dbReference type="Pfam" id="PF01547">
    <property type="entry name" value="SBP_bac_1"/>
    <property type="match status" value="1"/>
</dbReference>
<name>A0ABQ4M9S8_9BACL</name>
<sequence length="431" mass="46675">MTNKWSKLSLVILAMLLVLTACGSGAGTGNESASESGGKATGKQVTLTFWHHYSTASPEEKTLTGVLIPKFEAENPGIKVKAVAIPWEELHKKLQIGGSGGDLPDVARLDIIWVPEFQKRGLLQPLDEKFSDFNDIAKGLLEGPLSTAKVGEHYYGLPLNTNTKVLFWNKDMLAQSGIDKAPETAEEFFADLAQIKAKYDKSWGYGEPALQGWNILPWIWSNGGDVLSPDFTTADGFLNSQATIDIVTKLKAAYTSGQLAGFKPGDVPVTEGHAGGSYAMMAEGPWAVAQFQSQFGDFTFEMASFPKGSAGSIQVLGGEDLGIFSKDKQEESWKFVKFMVSEAAQVEMGKIGQIPVNLDAMESNEIKAVAYYAPFLEQLKTAKARPPVDSWPQIDGVLSDTMSSIFMTDKDVKAELDAAVSKIDGLLKLNN</sequence>
<proteinExistence type="inferred from homology"/>
<keyword evidence="3 4" id="KW-0732">Signal</keyword>
<keyword evidence="6" id="KW-1185">Reference proteome</keyword>
<feature type="chain" id="PRO_5045436069" evidence="4">
    <location>
        <begin position="24"/>
        <end position="431"/>
    </location>
</feature>
<dbReference type="Proteomes" id="UP000679992">
    <property type="component" value="Unassembled WGS sequence"/>
</dbReference>
<comment type="caution">
    <text evidence="5">The sequence shown here is derived from an EMBL/GenBank/DDBJ whole genome shotgun (WGS) entry which is preliminary data.</text>
</comment>
<evidence type="ECO:0000313" key="6">
    <source>
        <dbReference type="Proteomes" id="UP000679992"/>
    </source>
</evidence>
<gene>
    <name evidence="5" type="ORF">J42TS3_17810</name>
</gene>
<dbReference type="PANTHER" id="PTHR30061">
    <property type="entry name" value="MALTOSE-BINDING PERIPLASMIC PROTEIN"/>
    <property type="match status" value="1"/>
</dbReference>
<evidence type="ECO:0000313" key="5">
    <source>
        <dbReference type="EMBL" id="GIP52746.1"/>
    </source>
</evidence>
<evidence type="ECO:0000256" key="1">
    <source>
        <dbReference type="ARBA" id="ARBA00008520"/>
    </source>
</evidence>
<dbReference type="SUPFAM" id="SSF53850">
    <property type="entry name" value="Periplasmic binding protein-like II"/>
    <property type="match status" value="1"/>
</dbReference>
<dbReference type="PANTHER" id="PTHR30061:SF50">
    <property type="entry name" value="MALTOSE_MALTODEXTRIN-BINDING PERIPLASMIC PROTEIN"/>
    <property type="match status" value="1"/>
</dbReference>
<evidence type="ECO:0000256" key="4">
    <source>
        <dbReference type="SAM" id="SignalP"/>
    </source>
</evidence>
<protein>
    <submittedName>
        <fullName evidence="5">Sugar ABC transporter substrate-binding protein</fullName>
    </submittedName>
</protein>
<dbReference type="Gene3D" id="3.40.190.10">
    <property type="entry name" value="Periplasmic binding protein-like II"/>
    <property type="match status" value="2"/>
</dbReference>
<dbReference type="EMBL" id="BOSL01000004">
    <property type="protein sequence ID" value="GIP52746.1"/>
    <property type="molecule type" value="Genomic_DNA"/>
</dbReference>